<dbReference type="GO" id="GO:0006706">
    <property type="term" value="P:steroid catabolic process"/>
    <property type="evidence" value="ECO:0007669"/>
    <property type="project" value="TreeGrafter"/>
</dbReference>
<dbReference type="InterPro" id="IPR036291">
    <property type="entry name" value="NAD(P)-bd_dom_sf"/>
</dbReference>
<reference evidence="3" key="1">
    <citation type="submission" date="2008-10" db="EMBL/GenBank/DDBJ databases">
        <authorList>
            <consortium name="cGRASP (B.F. Koop &amp; W.S. Davidson)"/>
            <person name="Leong J."/>
            <person name="von Schalburg K."/>
            <person name="Cooper G."/>
            <person name="Moore R."/>
            <person name="Holt R."/>
            <person name="Davidson W.S."/>
            <person name="Koop B.F."/>
        </authorList>
    </citation>
    <scope>NUCLEOTIDE SEQUENCE</scope>
    <source>
        <tissue evidence="3">Head kidney</tissue>
    </source>
</reference>
<dbReference type="GO" id="GO:0005840">
    <property type="term" value="C:ribosome"/>
    <property type="evidence" value="ECO:0007669"/>
    <property type="project" value="InterPro"/>
</dbReference>
<evidence type="ECO:0000256" key="1">
    <source>
        <dbReference type="ARBA" id="ARBA00006484"/>
    </source>
</evidence>
<protein>
    <submittedName>
        <fullName evidence="3">17-beta-hydroxysteroid dehydrogenase 14</fullName>
    </submittedName>
</protein>
<proteinExistence type="evidence at transcript level"/>
<dbReference type="InterPro" id="IPR002347">
    <property type="entry name" value="SDR_fam"/>
</dbReference>
<comment type="similarity">
    <text evidence="1">Belongs to the short-chain dehydrogenases/reductases (SDR) family.</text>
</comment>
<dbReference type="Gene3D" id="3.40.50.720">
    <property type="entry name" value="NAD(P)-binding Rossmann-like Domain"/>
    <property type="match status" value="2"/>
</dbReference>
<gene>
    <name evidence="3" type="primary">DHB14</name>
</gene>
<dbReference type="GO" id="GO:0003735">
    <property type="term" value="F:structural constituent of ribosome"/>
    <property type="evidence" value="ECO:0007669"/>
    <property type="project" value="InterPro"/>
</dbReference>
<dbReference type="EMBL" id="BT048093">
    <property type="protein sequence ID" value="ACI67894.1"/>
    <property type="molecule type" value="mRNA"/>
</dbReference>
<reference evidence="3" key="2">
    <citation type="journal article" date="2010" name="BMC Genomics">
        <title>Salmo salar and Esox lucius full-length cDNA sequences reveal changes in evolutionary pressures on a post-tetraploidization genome.</title>
        <authorList>
            <person name="Leong J.S."/>
            <person name="Jantzen S.G."/>
            <person name="von Schalburg K.R."/>
            <person name="Cooper G.A."/>
            <person name="Messmer A.M."/>
            <person name="Liao N.Y."/>
            <person name="Munro S."/>
            <person name="Moore R."/>
            <person name="Holt R.A."/>
            <person name="Jones S.J."/>
            <person name="Davidson W.S."/>
            <person name="Koop B.F."/>
        </authorList>
    </citation>
    <scope>NUCLEOTIDE SEQUENCE</scope>
    <source>
        <tissue evidence="3">Head kidney</tissue>
    </source>
</reference>
<dbReference type="SUPFAM" id="SSF51735">
    <property type="entry name" value="NAD(P)-binding Rossmann-fold domains"/>
    <property type="match status" value="1"/>
</dbReference>
<dbReference type="GO" id="GO:0005829">
    <property type="term" value="C:cytosol"/>
    <property type="evidence" value="ECO:0007669"/>
    <property type="project" value="TreeGrafter"/>
</dbReference>
<name>B5XAM4_SALSA</name>
<keyword evidence="2" id="KW-0560">Oxidoreductase</keyword>
<evidence type="ECO:0000256" key="2">
    <source>
        <dbReference type="ARBA" id="ARBA00023002"/>
    </source>
</evidence>
<reference evidence="3" key="3">
    <citation type="submission" date="2010-08" db="EMBL/GenBank/DDBJ databases">
        <authorList>
            <consortium name="cGRASP (B.F. Koop &amp; W.S. Davidson)"/>
        </authorList>
    </citation>
    <scope>NUCLEOTIDE SEQUENCE</scope>
    <source>
        <tissue evidence="3">Head kidney</tissue>
    </source>
</reference>
<dbReference type="AlphaFoldDB" id="B5XAM4"/>
<evidence type="ECO:0000313" key="3">
    <source>
        <dbReference type="EMBL" id="ACI67894.1"/>
    </source>
</evidence>
<organism evidence="3">
    <name type="scientific">Salmo salar</name>
    <name type="common">Atlantic salmon</name>
    <dbReference type="NCBI Taxonomy" id="8030"/>
    <lineage>
        <taxon>Eukaryota</taxon>
        <taxon>Metazoa</taxon>
        <taxon>Chordata</taxon>
        <taxon>Craniata</taxon>
        <taxon>Vertebrata</taxon>
        <taxon>Euteleostomi</taxon>
        <taxon>Actinopterygii</taxon>
        <taxon>Neopterygii</taxon>
        <taxon>Teleostei</taxon>
        <taxon>Protacanthopterygii</taxon>
        <taxon>Salmoniformes</taxon>
        <taxon>Salmonidae</taxon>
        <taxon>Salmoninae</taxon>
        <taxon>Salmo</taxon>
    </lineage>
</organism>
<accession>B5XAM4</accession>
<dbReference type="PANTHER" id="PTHR43658:SF8">
    <property type="entry name" value="17-BETA-HYDROXYSTEROID DEHYDROGENASE 14-RELATED"/>
    <property type="match status" value="1"/>
</dbReference>
<dbReference type="PANTHER" id="PTHR43658">
    <property type="entry name" value="SHORT-CHAIN DEHYDROGENASE/REDUCTASE"/>
    <property type="match status" value="1"/>
</dbReference>
<dbReference type="PROSITE" id="PS01108">
    <property type="entry name" value="RIBOSOMAL_L24"/>
    <property type="match status" value="1"/>
</dbReference>
<dbReference type="Pfam" id="PF00106">
    <property type="entry name" value="adh_short"/>
    <property type="match status" value="1"/>
</dbReference>
<dbReference type="GO" id="GO:0004303">
    <property type="term" value="F:estradiol 17-beta-dehydrogenase [NAD(P)+] activity"/>
    <property type="evidence" value="ECO:0007669"/>
    <property type="project" value="TreeGrafter"/>
</dbReference>
<sequence length="150" mass="15489">MSGSTLRYGDKVVIVTGGSKGIGRGIVKVFVENGAKVVFCARGVAAGQALEAELNRAGPGSCKFVPCDISKEEDIKRLISVTEELAGQTADTLATIKEGENAQLLGRMGTEAESGLAALYLAADATFCTGIDLLLSGGAELNYGYKSQVP</sequence>
<dbReference type="GO" id="GO:0006412">
    <property type="term" value="P:translation"/>
    <property type="evidence" value="ECO:0007669"/>
    <property type="project" value="InterPro"/>
</dbReference>
<dbReference type="InterPro" id="IPR005825">
    <property type="entry name" value="Ribosomal_uL24_CS"/>
</dbReference>